<dbReference type="InterPro" id="IPR056647">
    <property type="entry name" value="DUF7745"/>
</dbReference>
<keyword evidence="4" id="KW-1185">Reference proteome</keyword>
<dbReference type="Proteomes" id="UP000257109">
    <property type="component" value="Unassembled WGS sequence"/>
</dbReference>
<dbReference type="Pfam" id="PF24924">
    <property type="entry name" value="DUF7745"/>
    <property type="match status" value="1"/>
</dbReference>
<name>A0A371ES51_MUCPR</name>
<organism evidence="3 4">
    <name type="scientific">Mucuna pruriens</name>
    <name type="common">Velvet bean</name>
    <name type="synonym">Dolichos pruriens</name>
    <dbReference type="NCBI Taxonomy" id="157652"/>
    <lineage>
        <taxon>Eukaryota</taxon>
        <taxon>Viridiplantae</taxon>
        <taxon>Streptophyta</taxon>
        <taxon>Embryophyta</taxon>
        <taxon>Tracheophyta</taxon>
        <taxon>Spermatophyta</taxon>
        <taxon>Magnoliopsida</taxon>
        <taxon>eudicotyledons</taxon>
        <taxon>Gunneridae</taxon>
        <taxon>Pentapetalae</taxon>
        <taxon>rosids</taxon>
        <taxon>fabids</taxon>
        <taxon>Fabales</taxon>
        <taxon>Fabaceae</taxon>
        <taxon>Papilionoideae</taxon>
        <taxon>50 kb inversion clade</taxon>
        <taxon>NPAAA clade</taxon>
        <taxon>indigoferoid/millettioid clade</taxon>
        <taxon>Phaseoleae</taxon>
        <taxon>Mucuna</taxon>
    </lineage>
</organism>
<gene>
    <name evidence="3" type="ORF">CR513_52135</name>
</gene>
<sequence length="185" mass="21368">MGTRGCINYNPTIALRQSGYSITHPLMEELITPFVVHRLRSQNMGIFKKIRQAWGNVIKKGHELGLRSYGFRSSEPSYLLATPSQLLRRHQPSTSQKRGGGRAQRNPGQAGKRKERPQEEIKGSLQRAKIRVRGSKQKKKRISESLSKRARIEEDNKIRMRECLKVAVHEMCLRRVERDQVLLKK</sequence>
<reference evidence="3" key="1">
    <citation type="submission" date="2018-05" db="EMBL/GenBank/DDBJ databases">
        <title>Draft genome of Mucuna pruriens seed.</title>
        <authorList>
            <person name="Nnadi N.E."/>
            <person name="Vos R."/>
            <person name="Hasami M.H."/>
            <person name="Devisetty U.K."/>
            <person name="Aguiy J.C."/>
        </authorList>
    </citation>
    <scope>NUCLEOTIDE SEQUENCE [LARGE SCALE GENOMIC DNA]</scope>
    <source>
        <strain evidence="3">JCA_2017</strain>
    </source>
</reference>
<proteinExistence type="predicted"/>
<protein>
    <recommendedName>
        <fullName evidence="2">DUF7745 domain-containing protein</fullName>
    </recommendedName>
</protein>
<dbReference type="EMBL" id="QJKJ01012365">
    <property type="protein sequence ID" value="RDX68834.1"/>
    <property type="molecule type" value="Genomic_DNA"/>
</dbReference>
<comment type="caution">
    <text evidence="3">The sequence shown here is derived from an EMBL/GenBank/DDBJ whole genome shotgun (WGS) entry which is preliminary data.</text>
</comment>
<evidence type="ECO:0000313" key="3">
    <source>
        <dbReference type="EMBL" id="RDX68834.1"/>
    </source>
</evidence>
<feature type="non-terminal residue" evidence="3">
    <location>
        <position position="1"/>
    </location>
</feature>
<feature type="compositionally biased region" description="Basic residues" evidence="1">
    <location>
        <begin position="128"/>
        <end position="141"/>
    </location>
</feature>
<accession>A0A371ES51</accession>
<evidence type="ECO:0000256" key="1">
    <source>
        <dbReference type="SAM" id="MobiDB-lite"/>
    </source>
</evidence>
<evidence type="ECO:0000259" key="2">
    <source>
        <dbReference type="Pfam" id="PF24924"/>
    </source>
</evidence>
<dbReference type="AlphaFoldDB" id="A0A371ES51"/>
<feature type="domain" description="DUF7745" evidence="2">
    <location>
        <begin position="1"/>
        <end position="68"/>
    </location>
</feature>
<feature type="region of interest" description="Disordered" evidence="1">
    <location>
        <begin position="81"/>
        <end position="146"/>
    </location>
</feature>
<evidence type="ECO:0000313" key="4">
    <source>
        <dbReference type="Proteomes" id="UP000257109"/>
    </source>
</evidence>